<name>A0ABX0GTA9_9ACTN</name>
<accession>A0ABX0GTA9</accession>
<dbReference type="Proteomes" id="UP000800981">
    <property type="component" value="Unassembled WGS sequence"/>
</dbReference>
<keyword evidence="2" id="KW-1185">Reference proteome</keyword>
<evidence type="ECO:0000313" key="2">
    <source>
        <dbReference type="Proteomes" id="UP000800981"/>
    </source>
</evidence>
<dbReference type="EMBL" id="JAANNP010000001">
    <property type="protein sequence ID" value="NHC12573.1"/>
    <property type="molecule type" value="Genomic_DNA"/>
</dbReference>
<reference evidence="1 2" key="1">
    <citation type="submission" date="2020-03" db="EMBL/GenBank/DDBJ databases">
        <title>Two novel Motilibacter sp.</title>
        <authorList>
            <person name="Liu S."/>
        </authorList>
    </citation>
    <scope>NUCLEOTIDE SEQUENCE [LARGE SCALE GENOMIC DNA]</scope>
    <source>
        <strain evidence="1 2">E257</strain>
    </source>
</reference>
<gene>
    <name evidence="1" type="ORF">G9H71_02090</name>
</gene>
<evidence type="ECO:0000313" key="1">
    <source>
        <dbReference type="EMBL" id="NHC12573.1"/>
    </source>
</evidence>
<protein>
    <submittedName>
        <fullName evidence="1">Uncharacterized protein</fullName>
    </submittedName>
</protein>
<comment type="caution">
    <text evidence="1">The sequence shown here is derived from an EMBL/GenBank/DDBJ whole genome shotgun (WGS) entry which is preliminary data.</text>
</comment>
<sequence>MVTLMDCLELCAGTYHSVGWESDEDIHCSDERGSIYRQVKTLEGPGSRHSIASVCRPEVGGNPATSILGRLFSGKRLTIGDRFDLVLNETPLRDLYAFSPEKLAEAPVPQRAIKDVCERLQGLRLPDGFSVAGCLRGFRVIVSSRSIEDLERQAAQRIAPQVEQVTSTGVLLAEVEEVIAQLLEAVARSARASKVEHHNRESFLALLVKVANRVCGDGRAIAAVPQPTLEEKLRPVKLPDAEIRAAQAQLRSFRSARRDAVGERRREFDEIADEVYAACALVMAARRAGRIQDPQTAYLETLKAVTAAGSAQFPAAGNRLLQGALHDVTARCVNRYADS</sequence>
<proteinExistence type="predicted"/>
<organism evidence="1 2">
    <name type="scientific">Motilibacter deserti</name>
    <dbReference type="NCBI Taxonomy" id="2714956"/>
    <lineage>
        <taxon>Bacteria</taxon>
        <taxon>Bacillati</taxon>
        <taxon>Actinomycetota</taxon>
        <taxon>Actinomycetes</taxon>
        <taxon>Motilibacterales</taxon>
        <taxon>Motilibacteraceae</taxon>
        <taxon>Motilibacter</taxon>
    </lineage>
</organism>